<dbReference type="PROSITE" id="PS51257">
    <property type="entry name" value="PROKAR_LIPOPROTEIN"/>
    <property type="match status" value="1"/>
</dbReference>
<dbReference type="InterPro" id="IPR011041">
    <property type="entry name" value="Quinoprot_gluc/sorb_DH_b-prop"/>
</dbReference>
<dbReference type="PANTHER" id="PTHR19328:SF75">
    <property type="entry name" value="ALDOSE SUGAR DEHYDROGENASE YLII"/>
    <property type="match status" value="1"/>
</dbReference>
<dbReference type="AlphaFoldDB" id="H5SRL5"/>
<keyword evidence="1" id="KW-0732">Signal</keyword>
<dbReference type="PANTHER" id="PTHR19328">
    <property type="entry name" value="HEDGEHOG-INTERACTING PROTEIN"/>
    <property type="match status" value="1"/>
</dbReference>
<evidence type="ECO:0000259" key="2">
    <source>
        <dbReference type="Pfam" id="PF07995"/>
    </source>
</evidence>
<dbReference type="EMBL" id="AP011801">
    <property type="protein sequence ID" value="BAL58732.1"/>
    <property type="molecule type" value="Genomic_DNA"/>
</dbReference>
<dbReference type="Pfam" id="PF07995">
    <property type="entry name" value="GSDH"/>
    <property type="match status" value="1"/>
</dbReference>
<feature type="domain" description="Glucose/Sorbosone dehydrogenase" evidence="2">
    <location>
        <begin position="65"/>
        <end position="389"/>
    </location>
</feature>
<protein>
    <submittedName>
        <fullName evidence="3">Glucose/sorbosone dehydrogenase</fullName>
    </submittedName>
</protein>
<reference evidence="3" key="2">
    <citation type="journal article" date="2012" name="PLoS ONE">
        <title>A Deeply Branching Thermophilic Bacterium with an Ancient Acetyl-CoA Pathway Dominates a Subsurface Ecosystem.</title>
        <authorList>
            <person name="Takami H."/>
            <person name="Noguchi H."/>
            <person name="Takaki Y."/>
            <person name="Uchiyama I."/>
            <person name="Toyoda A."/>
            <person name="Nishi S."/>
            <person name="Chee G.-J."/>
            <person name="Arai W."/>
            <person name="Nunoura T."/>
            <person name="Itoh T."/>
            <person name="Hattori M."/>
            <person name="Takai K."/>
        </authorList>
    </citation>
    <scope>NUCLEOTIDE SEQUENCE</scope>
</reference>
<dbReference type="SUPFAM" id="SSF50952">
    <property type="entry name" value="Soluble quinoprotein glucose dehydrogenase"/>
    <property type="match status" value="1"/>
</dbReference>
<dbReference type="InterPro" id="IPR012938">
    <property type="entry name" value="Glc/Sorbosone_DH"/>
</dbReference>
<feature type="signal peptide" evidence="1">
    <location>
        <begin position="1"/>
        <end position="33"/>
    </location>
</feature>
<gene>
    <name evidence="3" type="ORF">HGMM_OP2C280</name>
</gene>
<evidence type="ECO:0000256" key="1">
    <source>
        <dbReference type="SAM" id="SignalP"/>
    </source>
</evidence>
<feature type="chain" id="PRO_5003598289" evidence="1">
    <location>
        <begin position="34"/>
        <end position="400"/>
    </location>
</feature>
<organism evidence="3">
    <name type="scientific">Acetithermum autotrophicum</name>
    <dbReference type="NCBI Taxonomy" id="1446466"/>
    <lineage>
        <taxon>Bacteria</taxon>
        <taxon>Candidatus Bipolaricaulota</taxon>
        <taxon>Candidatus Acetithermum</taxon>
    </lineage>
</organism>
<dbReference type="Gene3D" id="2.120.10.30">
    <property type="entry name" value="TolB, C-terminal domain"/>
    <property type="match status" value="1"/>
</dbReference>
<reference evidence="3" key="1">
    <citation type="journal article" date="2005" name="Environ. Microbiol.">
        <title>Genetic and functional properties of uncultivated thermophilic crenarchaeotes from a subsurface gold mine as revealed by analysis of genome fragments.</title>
        <authorList>
            <person name="Nunoura T."/>
            <person name="Hirayama H."/>
            <person name="Takami H."/>
            <person name="Oida H."/>
            <person name="Nishi S."/>
            <person name="Shimamura S."/>
            <person name="Suzuki Y."/>
            <person name="Inagaki F."/>
            <person name="Takai K."/>
            <person name="Nealson K.H."/>
            <person name="Horikoshi K."/>
        </authorList>
    </citation>
    <scope>NUCLEOTIDE SEQUENCE</scope>
</reference>
<evidence type="ECO:0000313" key="3">
    <source>
        <dbReference type="EMBL" id="BAL58732.1"/>
    </source>
</evidence>
<name>H5SRL5_ACEAU</name>
<sequence length="400" mass="44258">MVKSKMVNRNARQRAVASLFVFILALTSACVISGQQPQPVDPCSVRFSVTIPQLELQKLVDGFTRPVYLTHAGDGSGRLFVVEQAGIIQIIRNGQTLATPFLDIRDRVESGGEKGLLSVAFHPKYKENGRFFVNYTARKEGVLKSVIAEYRVSSHPDVADRTERVILEIEQPFANHNGGLNKFGPDGFLYIGLGDGGAAGDPLNNAQSLDTLLGKILRIDIEKEPYAIPQGNPFVGRANAQGEIWAYGLRNPWRFSFDRCNGRLFAGDVGQNRLEEIDLIEKGKNYGWRIMEGSQCFDPPTLCNTLGLELPIAEYDHSLGCSVTGGYVYRGTQFPALIGHYLFGDYCSGRIWSLVQESSGKWTMRQLIDSPFSISSFGEDEQGELYVVHYGGAIYRVTAK</sequence>
<proteinExistence type="predicted"/>
<accession>H5SRL5</accession>
<dbReference type="InterPro" id="IPR011042">
    <property type="entry name" value="6-blade_b-propeller_TolB-like"/>
</dbReference>